<dbReference type="Proteomes" id="UP000521199">
    <property type="component" value="Unassembled WGS sequence"/>
</dbReference>
<evidence type="ECO:0000256" key="5">
    <source>
        <dbReference type="ARBA" id="ARBA00023027"/>
    </source>
</evidence>
<dbReference type="InterPro" id="IPR000415">
    <property type="entry name" value="Nitroreductase-like"/>
</dbReference>
<evidence type="ECO:0000313" key="9">
    <source>
        <dbReference type="Proteomes" id="UP000521199"/>
    </source>
</evidence>
<evidence type="ECO:0000259" key="7">
    <source>
        <dbReference type="Pfam" id="PF00881"/>
    </source>
</evidence>
<dbReference type="EC" id="1.-.-.-" evidence="6"/>
<dbReference type="CDD" id="cd02148">
    <property type="entry name" value="RutE-like"/>
    <property type="match status" value="1"/>
</dbReference>
<evidence type="ECO:0000256" key="3">
    <source>
        <dbReference type="ARBA" id="ARBA00022857"/>
    </source>
</evidence>
<dbReference type="InterPro" id="IPR050461">
    <property type="entry name" value="Nitroreductase_HadB/RutE"/>
</dbReference>
<sequence>MSTQSTTTQNTPIADPALDQLFRHARTFGFAHDTWLDRPVSDDQLRQVWELAKWGPTSANMSPMRVVWVRSPQAKARLAPLLDDGNRVRTVEAPATAIVGMDLAFFEKLPYLFPHTDAKSWFDAKPQDELHTIALRNGSLQGAYLILAARALGLDTGPMSGFDNAAVDREFFAGTRVKSNFLCNIGYGNRASLMPRSPRLSFDEACAVV</sequence>
<comment type="similarity">
    <text evidence="6">Belongs to the nitroreductase family. HadB/RutE subfamily.</text>
</comment>
<accession>A0A7W8G1Y4</accession>
<evidence type="ECO:0000256" key="4">
    <source>
        <dbReference type="ARBA" id="ARBA00023002"/>
    </source>
</evidence>
<dbReference type="AlphaFoldDB" id="A0A7W8G1Y4"/>
<keyword evidence="9" id="KW-1185">Reference proteome</keyword>
<keyword evidence="1 6" id="KW-0285">Flavoprotein</keyword>
<dbReference type="NCBIfam" id="NF003768">
    <property type="entry name" value="PRK05365.1"/>
    <property type="match status" value="1"/>
</dbReference>
<keyword evidence="5 6" id="KW-0520">NAD</keyword>
<protein>
    <recommendedName>
        <fullName evidence="6">Putative NADH dehydrogenase/NAD(P)H nitroreductase HNQ52_001659</fullName>
        <ecNumber evidence="6">1.-.-.-</ecNumber>
    </recommendedName>
</protein>
<feature type="domain" description="Nitroreductase" evidence="7">
    <location>
        <begin position="37"/>
        <end position="171"/>
    </location>
</feature>
<evidence type="ECO:0000256" key="2">
    <source>
        <dbReference type="ARBA" id="ARBA00022643"/>
    </source>
</evidence>
<dbReference type="Gene3D" id="3.40.109.10">
    <property type="entry name" value="NADH Oxidase"/>
    <property type="match status" value="1"/>
</dbReference>
<proteinExistence type="inferred from homology"/>
<dbReference type="PANTHER" id="PTHR43543">
    <property type="entry name" value="MALONIC SEMIALDEHYDE REDUCTASE RUTE-RELATED"/>
    <property type="match status" value="1"/>
</dbReference>
<dbReference type="EMBL" id="JACHHP010000002">
    <property type="protein sequence ID" value="MBB5208130.1"/>
    <property type="molecule type" value="Genomic_DNA"/>
</dbReference>
<name>A0A7W8G1Y4_9GAMM</name>
<keyword evidence="2 6" id="KW-0288">FMN</keyword>
<keyword evidence="3 6" id="KW-0521">NADP</keyword>
<dbReference type="SUPFAM" id="SSF55469">
    <property type="entry name" value="FMN-dependent nitroreductase-like"/>
    <property type="match status" value="1"/>
</dbReference>
<comment type="caution">
    <text evidence="8">The sequence shown here is derived from an EMBL/GenBank/DDBJ whole genome shotgun (WGS) entry which is preliminary data.</text>
</comment>
<dbReference type="InterPro" id="IPR023936">
    <property type="entry name" value="RutE-like"/>
</dbReference>
<evidence type="ECO:0000256" key="6">
    <source>
        <dbReference type="HAMAP-Rule" id="MF_01204"/>
    </source>
</evidence>
<dbReference type="RefSeq" id="WP_183960630.1">
    <property type="nucleotide sequence ID" value="NZ_JACHHP010000002.1"/>
</dbReference>
<evidence type="ECO:0000256" key="1">
    <source>
        <dbReference type="ARBA" id="ARBA00022630"/>
    </source>
</evidence>
<dbReference type="GO" id="GO:0016491">
    <property type="term" value="F:oxidoreductase activity"/>
    <property type="evidence" value="ECO:0007669"/>
    <property type="project" value="UniProtKB-UniRule"/>
</dbReference>
<keyword evidence="4 6" id="KW-0560">Oxidoreductase</keyword>
<gene>
    <name evidence="8" type="ORF">HNQ52_001659</name>
</gene>
<dbReference type="Pfam" id="PF00881">
    <property type="entry name" value="Nitroreductase"/>
    <property type="match status" value="1"/>
</dbReference>
<dbReference type="PANTHER" id="PTHR43543:SF1">
    <property type="entry name" value="MALONIC SEMIALDEHYDE REDUCTASE RUTE-RELATED"/>
    <property type="match status" value="1"/>
</dbReference>
<evidence type="ECO:0000313" key="8">
    <source>
        <dbReference type="EMBL" id="MBB5208130.1"/>
    </source>
</evidence>
<dbReference type="InterPro" id="IPR029479">
    <property type="entry name" value="Nitroreductase"/>
</dbReference>
<reference evidence="8 9" key="1">
    <citation type="submission" date="2020-08" db="EMBL/GenBank/DDBJ databases">
        <title>Genomic Encyclopedia of Type Strains, Phase IV (KMG-IV): sequencing the most valuable type-strain genomes for metagenomic binning, comparative biology and taxonomic classification.</title>
        <authorList>
            <person name="Goeker M."/>
        </authorList>
    </citation>
    <scope>NUCLEOTIDE SEQUENCE [LARGE SCALE GENOMIC DNA]</scope>
    <source>
        <strain evidence="8 9">DSM 24163</strain>
    </source>
</reference>
<dbReference type="HAMAP" id="MF_01204">
    <property type="entry name" value="Oxidoreductase_RutE_HadB"/>
    <property type="match status" value="1"/>
</dbReference>
<organism evidence="8 9">
    <name type="scientific">Chiayiivirga flava</name>
    <dbReference type="NCBI Taxonomy" id="659595"/>
    <lineage>
        <taxon>Bacteria</taxon>
        <taxon>Pseudomonadati</taxon>
        <taxon>Pseudomonadota</taxon>
        <taxon>Gammaproteobacteria</taxon>
        <taxon>Lysobacterales</taxon>
        <taxon>Lysobacteraceae</taxon>
        <taxon>Chiayiivirga</taxon>
    </lineage>
</organism>
<comment type="cofactor">
    <cofactor evidence="6">
        <name>FMN</name>
        <dbReference type="ChEBI" id="CHEBI:58210"/>
    </cofactor>
</comment>